<protein>
    <submittedName>
        <fullName evidence="12">ABC transporter ATP-binding protein</fullName>
    </submittedName>
</protein>
<dbReference type="SUPFAM" id="SSF90123">
    <property type="entry name" value="ABC transporter transmembrane region"/>
    <property type="match status" value="1"/>
</dbReference>
<dbReference type="PROSITE" id="PS50893">
    <property type="entry name" value="ABC_TRANSPORTER_2"/>
    <property type="match status" value="1"/>
</dbReference>
<name>A0A6B3N4Q8_9CYAN</name>
<evidence type="ECO:0000256" key="9">
    <source>
        <dbReference type="SAM" id="Phobius"/>
    </source>
</evidence>
<comment type="caution">
    <text evidence="12">The sequence shown here is derived from an EMBL/GenBank/DDBJ whole genome shotgun (WGS) entry which is preliminary data.</text>
</comment>
<feature type="transmembrane region" description="Helical" evidence="9">
    <location>
        <begin position="191"/>
        <end position="209"/>
    </location>
</feature>
<dbReference type="Gene3D" id="3.40.50.300">
    <property type="entry name" value="P-loop containing nucleotide triphosphate hydrolases"/>
    <property type="match status" value="1"/>
</dbReference>
<keyword evidence="4 9" id="KW-0812">Transmembrane</keyword>
<feature type="domain" description="ABC transmembrane type-1" evidence="11">
    <location>
        <begin position="37"/>
        <end position="332"/>
    </location>
</feature>
<dbReference type="SUPFAM" id="SSF52540">
    <property type="entry name" value="P-loop containing nucleoside triphosphate hydrolases"/>
    <property type="match status" value="1"/>
</dbReference>
<dbReference type="InterPro" id="IPR003439">
    <property type="entry name" value="ABC_transporter-like_ATP-bd"/>
</dbReference>
<dbReference type="GO" id="GO:0005886">
    <property type="term" value="C:plasma membrane"/>
    <property type="evidence" value="ECO:0007669"/>
    <property type="project" value="UniProtKB-SubCell"/>
</dbReference>
<dbReference type="GO" id="GO:0015421">
    <property type="term" value="F:ABC-type oligopeptide transporter activity"/>
    <property type="evidence" value="ECO:0007669"/>
    <property type="project" value="TreeGrafter"/>
</dbReference>
<keyword evidence="7 9" id="KW-1133">Transmembrane helix</keyword>
<evidence type="ECO:0000313" key="12">
    <source>
        <dbReference type="EMBL" id="NER26567.1"/>
    </source>
</evidence>
<dbReference type="FunFam" id="3.40.50.300:FF:000221">
    <property type="entry name" value="Multidrug ABC transporter ATP-binding protein"/>
    <property type="match status" value="1"/>
</dbReference>
<comment type="subcellular location">
    <subcellularLocation>
        <location evidence="1">Cell membrane</location>
        <topology evidence="1">Multi-pass membrane protein</topology>
    </subcellularLocation>
</comment>
<evidence type="ECO:0000256" key="8">
    <source>
        <dbReference type="ARBA" id="ARBA00023136"/>
    </source>
</evidence>
<dbReference type="InterPro" id="IPR017871">
    <property type="entry name" value="ABC_transporter-like_CS"/>
</dbReference>
<evidence type="ECO:0000256" key="4">
    <source>
        <dbReference type="ARBA" id="ARBA00022692"/>
    </source>
</evidence>
<dbReference type="GO" id="GO:0005524">
    <property type="term" value="F:ATP binding"/>
    <property type="evidence" value="ECO:0007669"/>
    <property type="project" value="UniProtKB-KW"/>
</dbReference>
<feature type="transmembrane region" description="Helical" evidence="9">
    <location>
        <begin position="33"/>
        <end position="51"/>
    </location>
</feature>
<sequence>MSKRIKEKELKAIIPEIVRIGRRFLPYIRKRKLLITGSFLALLIEIGFRLLEPWPLKFVFDRILVAQTDSSLNVIVDGGIDPILLLTLLAFSIVVISVLGSLAAYVSTFGMALASVQILTDIRSELFSHLQRLSLDFHVKHKSGDLIACITADIDRIKLAIVKVILPLITNIIALLGMLVVMSWMNWELSLIALIVFPIFVAAITRLVGQIRYASREHRKLQGILAATTSETIGAIKVVQALSLHNQFEDIFAQQNNQTLNHGTKSLKLSTILQRTIQVLIAIAIALVLWRGSHLVIQKALTPGDLLVFITYLKNAFEPLRKLANQLGEIAKATASGERIIDILDYEPHVCNLPQAKPAHSFFGALRFENVSFGYESRHEILRNISFEVQSGQQIAIVGASGGGKSTLISLILRLYDPNYGRILIDGQDLREYTLESLREQISVVLQESILFAATIRDNIAYGRIGASDAEIEKAAKIANAHDFIINLPNGYNTILGERGNTLSGGQRQRIAIARAAIRQAPIVILDEPTTGLDNASQQTLNQALSRLTQGRTTFLISHNLRAVEQADLILYLEGGQIVERGTHQQLMAKGNYYAALYQLQTNKSRNGREGKGYLLEGNLV</sequence>
<evidence type="ECO:0000256" key="7">
    <source>
        <dbReference type="ARBA" id="ARBA00022989"/>
    </source>
</evidence>
<keyword evidence="5" id="KW-0547">Nucleotide-binding</keyword>
<dbReference type="PROSITE" id="PS50929">
    <property type="entry name" value="ABC_TM1F"/>
    <property type="match status" value="1"/>
</dbReference>
<keyword evidence="8 9" id="KW-0472">Membrane</keyword>
<dbReference type="AlphaFoldDB" id="A0A6B3N4Q8"/>
<evidence type="ECO:0000259" key="11">
    <source>
        <dbReference type="PROSITE" id="PS50929"/>
    </source>
</evidence>
<dbReference type="EMBL" id="JAAHFQ010000036">
    <property type="protein sequence ID" value="NER26567.1"/>
    <property type="molecule type" value="Genomic_DNA"/>
</dbReference>
<feature type="transmembrane region" description="Helical" evidence="9">
    <location>
        <begin position="272"/>
        <end position="290"/>
    </location>
</feature>
<feature type="transmembrane region" description="Helical" evidence="9">
    <location>
        <begin position="83"/>
        <end position="106"/>
    </location>
</feature>
<dbReference type="PROSITE" id="PS00211">
    <property type="entry name" value="ABC_TRANSPORTER_1"/>
    <property type="match status" value="1"/>
</dbReference>
<dbReference type="Pfam" id="PF00664">
    <property type="entry name" value="ABC_membrane"/>
    <property type="match status" value="1"/>
</dbReference>
<gene>
    <name evidence="12" type="ORF">F6J89_02780</name>
</gene>
<evidence type="ECO:0000259" key="10">
    <source>
        <dbReference type="PROSITE" id="PS50893"/>
    </source>
</evidence>
<feature type="transmembrane region" description="Helical" evidence="9">
    <location>
        <begin position="164"/>
        <end position="185"/>
    </location>
</feature>
<organism evidence="12">
    <name type="scientific">Symploca sp. SIO1C4</name>
    <dbReference type="NCBI Taxonomy" id="2607765"/>
    <lineage>
        <taxon>Bacteria</taxon>
        <taxon>Bacillati</taxon>
        <taxon>Cyanobacteriota</taxon>
        <taxon>Cyanophyceae</taxon>
        <taxon>Coleofasciculales</taxon>
        <taxon>Coleofasciculaceae</taxon>
        <taxon>Symploca</taxon>
    </lineage>
</organism>
<evidence type="ECO:0000256" key="6">
    <source>
        <dbReference type="ARBA" id="ARBA00022840"/>
    </source>
</evidence>
<evidence type="ECO:0000256" key="2">
    <source>
        <dbReference type="ARBA" id="ARBA00022448"/>
    </source>
</evidence>
<keyword evidence="6 12" id="KW-0067">ATP-binding</keyword>
<feature type="domain" description="ABC transporter" evidence="10">
    <location>
        <begin position="366"/>
        <end position="600"/>
    </location>
</feature>
<accession>A0A6B3N4Q8</accession>
<dbReference type="GO" id="GO:0016887">
    <property type="term" value="F:ATP hydrolysis activity"/>
    <property type="evidence" value="ECO:0007669"/>
    <property type="project" value="InterPro"/>
</dbReference>
<evidence type="ECO:0000256" key="1">
    <source>
        <dbReference type="ARBA" id="ARBA00004651"/>
    </source>
</evidence>
<dbReference type="CDD" id="cd18564">
    <property type="entry name" value="ABC_6TM_exporter_like"/>
    <property type="match status" value="1"/>
</dbReference>
<dbReference type="InterPro" id="IPR003593">
    <property type="entry name" value="AAA+_ATPase"/>
</dbReference>
<reference evidence="12" key="1">
    <citation type="submission" date="2019-11" db="EMBL/GenBank/DDBJ databases">
        <title>Genomic insights into an expanded diversity of filamentous marine cyanobacteria reveals the extraordinary biosynthetic potential of Moorea and Okeania.</title>
        <authorList>
            <person name="Ferreira Leao T."/>
            <person name="Wang M."/>
            <person name="Moss N."/>
            <person name="Da Silva R."/>
            <person name="Sanders J."/>
            <person name="Nurk S."/>
            <person name="Gurevich A."/>
            <person name="Humphrey G."/>
            <person name="Reher R."/>
            <person name="Zhu Q."/>
            <person name="Belda-Ferre P."/>
            <person name="Glukhov E."/>
            <person name="Rex R."/>
            <person name="Dorrestein P.C."/>
            <person name="Knight R."/>
            <person name="Pevzner P."/>
            <person name="Gerwick W.H."/>
            <person name="Gerwick L."/>
        </authorList>
    </citation>
    <scope>NUCLEOTIDE SEQUENCE</scope>
    <source>
        <strain evidence="12">SIO1C4</strain>
    </source>
</reference>
<keyword evidence="2" id="KW-0813">Transport</keyword>
<evidence type="ECO:0000256" key="3">
    <source>
        <dbReference type="ARBA" id="ARBA00022475"/>
    </source>
</evidence>
<dbReference type="PANTHER" id="PTHR43394">
    <property type="entry name" value="ATP-DEPENDENT PERMEASE MDL1, MITOCHONDRIAL"/>
    <property type="match status" value="1"/>
</dbReference>
<evidence type="ECO:0000256" key="5">
    <source>
        <dbReference type="ARBA" id="ARBA00022741"/>
    </source>
</evidence>
<dbReference type="InterPro" id="IPR039421">
    <property type="entry name" value="Type_1_exporter"/>
</dbReference>
<proteinExistence type="predicted"/>
<dbReference type="SMART" id="SM00382">
    <property type="entry name" value="AAA"/>
    <property type="match status" value="1"/>
</dbReference>
<dbReference type="InterPro" id="IPR011527">
    <property type="entry name" value="ABC1_TM_dom"/>
</dbReference>
<keyword evidence="3" id="KW-1003">Cell membrane</keyword>
<dbReference type="InterPro" id="IPR027417">
    <property type="entry name" value="P-loop_NTPase"/>
</dbReference>
<dbReference type="Pfam" id="PF00005">
    <property type="entry name" value="ABC_tran"/>
    <property type="match status" value="1"/>
</dbReference>
<dbReference type="Gene3D" id="1.20.1560.10">
    <property type="entry name" value="ABC transporter type 1, transmembrane domain"/>
    <property type="match status" value="1"/>
</dbReference>
<dbReference type="PANTHER" id="PTHR43394:SF1">
    <property type="entry name" value="ATP-BINDING CASSETTE SUB-FAMILY B MEMBER 10, MITOCHONDRIAL"/>
    <property type="match status" value="1"/>
</dbReference>
<dbReference type="InterPro" id="IPR036640">
    <property type="entry name" value="ABC1_TM_sf"/>
</dbReference>